<dbReference type="Gene3D" id="3.60.15.10">
    <property type="entry name" value="Ribonuclease Z/Hydroxyacylglutathione hydrolase-like"/>
    <property type="match status" value="1"/>
</dbReference>
<evidence type="ECO:0000313" key="7">
    <source>
        <dbReference type="Proteomes" id="UP000323454"/>
    </source>
</evidence>
<comment type="caution">
    <text evidence="6">The sequence shown here is derived from an EMBL/GenBank/DDBJ whole genome shotgun (WGS) entry which is preliminary data.</text>
</comment>
<dbReference type="CDD" id="cd07742">
    <property type="entry name" value="metallo-hydrolase-like_MBL-fold"/>
    <property type="match status" value="1"/>
</dbReference>
<accession>A0A5B2XIC2</accession>
<evidence type="ECO:0000313" key="6">
    <source>
        <dbReference type="EMBL" id="KAA2262986.1"/>
    </source>
</evidence>
<organism evidence="6 7">
    <name type="scientific">Solihabitans fulvus</name>
    <dbReference type="NCBI Taxonomy" id="1892852"/>
    <lineage>
        <taxon>Bacteria</taxon>
        <taxon>Bacillati</taxon>
        <taxon>Actinomycetota</taxon>
        <taxon>Actinomycetes</taxon>
        <taxon>Pseudonocardiales</taxon>
        <taxon>Pseudonocardiaceae</taxon>
        <taxon>Solihabitans</taxon>
    </lineage>
</organism>
<reference evidence="6 7" key="1">
    <citation type="submission" date="2019-09" db="EMBL/GenBank/DDBJ databases">
        <title>Goodfellowia gen. nov., a new genus of the Pseudonocardineae related to Actinoalloteichus, containing Goodfellowia coeruleoviolacea gen. nov., comb. nov. gen. nov., comb. nov.</title>
        <authorList>
            <person name="Labeda D."/>
        </authorList>
    </citation>
    <scope>NUCLEOTIDE SEQUENCE [LARGE SCALE GENOMIC DNA]</scope>
    <source>
        <strain evidence="6 7">AN110305</strain>
    </source>
</reference>
<protein>
    <submittedName>
        <fullName evidence="6">MBL fold metallo-hydrolase</fullName>
    </submittedName>
</protein>
<dbReference type="GO" id="GO:0016787">
    <property type="term" value="F:hydrolase activity"/>
    <property type="evidence" value="ECO:0007669"/>
    <property type="project" value="UniProtKB-KW"/>
</dbReference>
<dbReference type="InterPro" id="IPR036866">
    <property type="entry name" value="RibonucZ/Hydroxyglut_hydro"/>
</dbReference>
<keyword evidence="2" id="KW-0479">Metal-binding</keyword>
<dbReference type="SMART" id="SM00849">
    <property type="entry name" value="Lactamase_B"/>
    <property type="match status" value="1"/>
</dbReference>
<dbReference type="PANTHER" id="PTHR42978:SF3">
    <property type="entry name" value="BLR3078 PROTEIN"/>
    <property type="match status" value="1"/>
</dbReference>
<dbReference type="Proteomes" id="UP000323454">
    <property type="component" value="Unassembled WGS sequence"/>
</dbReference>
<keyword evidence="3 6" id="KW-0378">Hydrolase</keyword>
<dbReference type="PANTHER" id="PTHR42978">
    <property type="entry name" value="QUORUM-QUENCHING LACTONASE YTNP-RELATED-RELATED"/>
    <property type="match status" value="1"/>
</dbReference>
<evidence type="ECO:0000256" key="3">
    <source>
        <dbReference type="ARBA" id="ARBA00022801"/>
    </source>
</evidence>
<feature type="domain" description="Metallo-beta-lactamase" evidence="5">
    <location>
        <begin position="32"/>
        <end position="255"/>
    </location>
</feature>
<evidence type="ECO:0000256" key="2">
    <source>
        <dbReference type="ARBA" id="ARBA00022723"/>
    </source>
</evidence>
<dbReference type="GO" id="GO:0046872">
    <property type="term" value="F:metal ion binding"/>
    <property type="evidence" value="ECO:0007669"/>
    <property type="project" value="UniProtKB-KW"/>
</dbReference>
<name>A0A5B2XIC2_9PSEU</name>
<dbReference type="OrthoDB" id="3196337at2"/>
<keyword evidence="7" id="KW-1185">Reference proteome</keyword>
<evidence type="ECO:0000256" key="4">
    <source>
        <dbReference type="ARBA" id="ARBA00022833"/>
    </source>
</evidence>
<evidence type="ECO:0000259" key="5">
    <source>
        <dbReference type="SMART" id="SM00849"/>
    </source>
</evidence>
<keyword evidence="4" id="KW-0862">Zinc</keyword>
<gene>
    <name evidence="6" type="ORF">F0L68_11030</name>
</gene>
<proteinExistence type="inferred from homology"/>
<dbReference type="InterPro" id="IPR051013">
    <property type="entry name" value="MBL_superfamily_lactonases"/>
</dbReference>
<dbReference type="RefSeq" id="WP_149849408.1">
    <property type="nucleotide sequence ID" value="NZ_VUOB01000019.1"/>
</dbReference>
<dbReference type="EMBL" id="VUOB01000019">
    <property type="protein sequence ID" value="KAA2262986.1"/>
    <property type="molecule type" value="Genomic_DNA"/>
</dbReference>
<evidence type="ECO:0000256" key="1">
    <source>
        <dbReference type="ARBA" id="ARBA00007749"/>
    </source>
</evidence>
<sequence>MLVHHVNCGTMRPFGGRLVDGEGSILSRATMVCHCLVIETDQGLVLVDTGIGLTDMLNPPGSLGRQFATTVRPVFDPAESMARQVVALGHKVEDVRHIVLTHLDLDHAGGLAEFPQAKVHVFAEELHAANNPTNALERARYRSVQWAHDPDWVTHRVGDGERWFGFEAVRELPGLPPEILMIPLAGHTRGHAGVAVHTGDRWLLHAGDAYFFHGEKDPVRPHCTPVLTFFQNRMDVLRSERLANQERLRELMRDHDSEVDMFSAHSVQEFRERTTHAVR</sequence>
<dbReference type="AlphaFoldDB" id="A0A5B2XIC2"/>
<dbReference type="InterPro" id="IPR001279">
    <property type="entry name" value="Metallo-B-lactamas"/>
</dbReference>
<comment type="similarity">
    <text evidence="1">Belongs to the metallo-beta-lactamase superfamily.</text>
</comment>
<reference evidence="6 7" key="2">
    <citation type="submission" date="2019-09" db="EMBL/GenBank/DDBJ databases">
        <authorList>
            <person name="Jin C."/>
        </authorList>
    </citation>
    <scope>NUCLEOTIDE SEQUENCE [LARGE SCALE GENOMIC DNA]</scope>
    <source>
        <strain evidence="6 7">AN110305</strain>
    </source>
</reference>
<dbReference type="SUPFAM" id="SSF56281">
    <property type="entry name" value="Metallo-hydrolase/oxidoreductase"/>
    <property type="match status" value="1"/>
</dbReference>
<dbReference type="Pfam" id="PF00753">
    <property type="entry name" value="Lactamase_B"/>
    <property type="match status" value="1"/>
</dbReference>